<evidence type="ECO:0000256" key="2">
    <source>
        <dbReference type="ARBA" id="ARBA00001946"/>
    </source>
</evidence>
<dbReference type="OrthoDB" id="9811744at2"/>
<evidence type="ECO:0000256" key="1">
    <source>
        <dbReference type="ARBA" id="ARBA00000012"/>
    </source>
</evidence>
<dbReference type="Gene3D" id="3.20.20.20">
    <property type="entry name" value="Dihydropteroate synthase-like"/>
    <property type="match status" value="1"/>
</dbReference>
<dbReference type="InterPro" id="IPR045031">
    <property type="entry name" value="DHP_synth-like"/>
</dbReference>
<dbReference type="GO" id="GO:0046654">
    <property type="term" value="P:tetrahydrofolate biosynthetic process"/>
    <property type="evidence" value="ECO:0007669"/>
    <property type="project" value="UniProtKB-UniPathway"/>
</dbReference>
<name>A0A2V4NQM7_9RHOB</name>
<evidence type="ECO:0000256" key="9">
    <source>
        <dbReference type="ARBA" id="ARBA00022842"/>
    </source>
</evidence>
<comment type="function">
    <text evidence="12">Catalyzes the condensation of para-aminobenzoate (pABA) with 6-hydroxymethyl-7,8-dihydropterin diphosphate (DHPt-PP) to form 7,8-dihydropteroate (H2Pte), the immediate precursor of folate derivatives.</text>
</comment>
<evidence type="ECO:0000256" key="3">
    <source>
        <dbReference type="ARBA" id="ARBA00004763"/>
    </source>
</evidence>
<dbReference type="RefSeq" id="WP_110794376.1">
    <property type="nucleotide sequence ID" value="NZ_KZ826481.1"/>
</dbReference>
<keyword evidence="7 12" id="KW-0808">Transferase</keyword>
<dbReference type="CDD" id="cd00739">
    <property type="entry name" value="DHPS"/>
    <property type="match status" value="1"/>
</dbReference>
<dbReference type="InterPro" id="IPR006390">
    <property type="entry name" value="DHP_synth_dom"/>
</dbReference>
<evidence type="ECO:0000256" key="10">
    <source>
        <dbReference type="ARBA" id="ARBA00022909"/>
    </source>
</evidence>
<feature type="domain" description="Pterin-binding" evidence="13">
    <location>
        <begin position="72"/>
        <end position="326"/>
    </location>
</feature>
<evidence type="ECO:0000256" key="5">
    <source>
        <dbReference type="ARBA" id="ARBA00012458"/>
    </source>
</evidence>
<dbReference type="AlphaFoldDB" id="A0A2V4NQM7"/>
<dbReference type="GO" id="GO:0046872">
    <property type="term" value="F:metal ion binding"/>
    <property type="evidence" value="ECO:0007669"/>
    <property type="project" value="UniProtKB-KW"/>
</dbReference>
<dbReference type="PROSITE" id="PS50972">
    <property type="entry name" value="PTERIN_BINDING"/>
    <property type="match status" value="1"/>
</dbReference>
<accession>A0A2V4NQM7</accession>
<evidence type="ECO:0000313" key="15">
    <source>
        <dbReference type="Proteomes" id="UP000248012"/>
    </source>
</evidence>
<gene>
    <name evidence="14" type="primary">folP</name>
    <name evidence="14" type="ORF">DI396_01480</name>
</gene>
<dbReference type="GO" id="GO:0004156">
    <property type="term" value="F:dihydropteroate synthase activity"/>
    <property type="evidence" value="ECO:0007669"/>
    <property type="project" value="UniProtKB-EC"/>
</dbReference>
<dbReference type="FunFam" id="3.20.20.20:FF:000006">
    <property type="entry name" value="Dihydropteroate synthase"/>
    <property type="match status" value="1"/>
</dbReference>
<comment type="catalytic activity">
    <reaction evidence="1">
        <text>(7,8-dihydropterin-6-yl)methyl diphosphate + 4-aminobenzoate = 7,8-dihydropteroate + diphosphate</text>
        <dbReference type="Rhea" id="RHEA:19949"/>
        <dbReference type="ChEBI" id="CHEBI:17836"/>
        <dbReference type="ChEBI" id="CHEBI:17839"/>
        <dbReference type="ChEBI" id="CHEBI:33019"/>
        <dbReference type="ChEBI" id="CHEBI:72950"/>
        <dbReference type="EC" id="2.5.1.15"/>
    </reaction>
</comment>
<dbReference type="EMBL" id="QFVT01000002">
    <property type="protein sequence ID" value="PYC48797.1"/>
    <property type="molecule type" value="Genomic_DNA"/>
</dbReference>
<organism evidence="14 15">
    <name type="scientific">Litorivita pollutaquae</name>
    <dbReference type="NCBI Taxonomy" id="2200892"/>
    <lineage>
        <taxon>Bacteria</taxon>
        <taxon>Pseudomonadati</taxon>
        <taxon>Pseudomonadota</taxon>
        <taxon>Alphaproteobacteria</taxon>
        <taxon>Rhodobacterales</taxon>
        <taxon>Paracoccaceae</taxon>
        <taxon>Litorivita</taxon>
    </lineage>
</organism>
<dbReference type="Proteomes" id="UP000248012">
    <property type="component" value="Unassembled WGS sequence"/>
</dbReference>
<comment type="cofactor">
    <cofactor evidence="2 12">
        <name>Mg(2+)</name>
        <dbReference type="ChEBI" id="CHEBI:18420"/>
    </cofactor>
</comment>
<dbReference type="GO" id="GO:0005829">
    <property type="term" value="C:cytosol"/>
    <property type="evidence" value="ECO:0007669"/>
    <property type="project" value="TreeGrafter"/>
</dbReference>
<proteinExistence type="inferred from homology"/>
<evidence type="ECO:0000259" key="13">
    <source>
        <dbReference type="PROSITE" id="PS50972"/>
    </source>
</evidence>
<dbReference type="PANTHER" id="PTHR20941">
    <property type="entry name" value="FOLATE SYNTHESIS PROTEINS"/>
    <property type="match status" value="1"/>
</dbReference>
<evidence type="ECO:0000256" key="6">
    <source>
        <dbReference type="ARBA" id="ARBA00016919"/>
    </source>
</evidence>
<comment type="pathway">
    <text evidence="3 12">Cofactor biosynthesis; tetrahydrofolate biosynthesis; 7,8-dihydrofolate from 2-amino-4-hydroxy-6-hydroxymethyl-7,8-dihydropteridine diphosphate and 4-aminobenzoate: step 1/2.</text>
</comment>
<reference evidence="14 15" key="1">
    <citation type="submission" date="2018-05" db="EMBL/GenBank/DDBJ databases">
        <title>Oceanovita maritima gen. nov., sp. nov., a marine bacterium in the family Rhodobacteraceae isolated from surface seawater of Lundu port Xiamen, China.</title>
        <authorList>
            <person name="Hetharua B.H."/>
            <person name="Min D."/>
            <person name="Liao H."/>
            <person name="Tian Y."/>
        </authorList>
    </citation>
    <scope>NUCLEOTIDE SEQUENCE [LARGE SCALE GENOMIC DNA]</scope>
    <source>
        <strain evidence="14 15">FSX-11</strain>
    </source>
</reference>
<evidence type="ECO:0000256" key="4">
    <source>
        <dbReference type="ARBA" id="ARBA00009503"/>
    </source>
</evidence>
<keyword evidence="10 12" id="KW-0289">Folate biosynthesis</keyword>
<comment type="similarity">
    <text evidence="4 12">Belongs to the DHPS family.</text>
</comment>
<dbReference type="Pfam" id="PF00809">
    <property type="entry name" value="Pterin_bind"/>
    <property type="match status" value="1"/>
</dbReference>
<dbReference type="NCBIfam" id="TIGR01496">
    <property type="entry name" value="DHPS"/>
    <property type="match status" value="1"/>
</dbReference>
<evidence type="ECO:0000256" key="12">
    <source>
        <dbReference type="RuleBase" id="RU361205"/>
    </source>
</evidence>
<dbReference type="UniPathway" id="UPA00077">
    <property type="reaction ID" value="UER00156"/>
</dbReference>
<dbReference type="PROSITE" id="PS00793">
    <property type="entry name" value="DHPS_2"/>
    <property type="match status" value="1"/>
</dbReference>
<dbReference type="SUPFAM" id="SSF51717">
    <property type="entry name" value="Dihydropteroate synthetase-like"/>
    <property type="match status" value="1"/>
</dbReference>
<dbReference type="PANTHER" id="PTHR20941:SF1">
    <property type="entry name" value="FOLIC ACID SYNTHESIS PROTEIN FOL1"/>
    <property type="match status" value="1"/>
</dbReference>
<dbReference type="GO" id="GO:0046656">
    <property type="term" value="P:folic acid biosynthetic process"/>
    <property type="evidence" value="ECO:0007669"/>
    <property type="project" value="UniProtKB-KW"/>
</dbReference>
<evidence type="ECO:0000256" key="11">
    <source>
        <dbReference type="ARBA" id="ARBA00030193"/>
    </source>
</evidence>
<dbReference type="InterPro" id="IPR011005">
    <property type="entry name" value="Dihydropteroate_synth-like_sf"/>
</dbReference>
<evidence type="ECO:0000313" key="14">
    <source>
        <dbReference type="EMBL" id="PYC48797.1"/>
    </source>
</evidence>
<keyword evidence="9 12" id="KW-0460">Magnesium</keyword>
<dbReference type="InterPro" id="IPR000489">
    <property type="entry name" value="Pterin-binding_dom"/>
</dbReference>
<keyword evidence="8 12" id="KW-0479">Metal-binding</keyword>
<sequence length="338" mass="34968">MRAYFRPLVQSATPRPDDALPLAGGPLWFTHAIRFMRGGPAKVVPAAAIPADLCTRLTAPRTPLAGVAMDRPAIMGILNTTPDSFSDGGDHCDPGAAVAAARAMIDAGADIIDVGGESTRPGAVLVPETEEISRTVPVIAALREQSNVAISIDTRKSAVARAAHAAGAGLINDVSAFAFDADMQSTCAALGAPVCLMHAQGTPETMQEDPHYDDVLLDVYDALEKAVEQAEAAGIARARILIDPGIGFGKSVPHNLRLIEHVSLFHGIGCALLLGVSRKGFIGHLGAAPAPKDRAPGSIAAGLAGLAQGVQMLRVHDVRETASAIALWRACHGFGADL</sequence>
<evidence type="ECO:0000256" key="8">
    <source>
        <dbReference type="ARBA" id="ARBA00022723"/>
    </source>
</evidence>
<keyword evidence="15" id="KW-1185">Reference proteome</keyword>
<comment type="caution">
    <text evidence="14">The sequence shown here is derived from an EMBL/GenBank/DDBJ whole genome shotgun (WGS) entry which is preliminary data.</text>
</comment>
<evidence type="ECO:0000256" key="7">
    <source>
        <dbReference type="ARBA" id="ARBA00022679"/>
    </source>
</evidence>
<protein>
    <recommendedName>
        <fullName evidence="6 12">Dihydropteroate synthase</fullName>
        <shortName evidence="12">DHPS</shortName>
        <ecNumber evidence="5 12">2.5.1.15</ecNumber>
    </recommendedName>
    <alternativeName>
        <fullName evidence="11 12">Dihydropteroate pyrophosphorylase</fullName>
    </alternativeName>
</protein>
<dbReference type="PROSITE" id="PS00792">
    <property type="entry name" value="DHPS_1"/>
    <property type="match status" value="1"/>
</dbReference>
<dbReference type="EC" id="2.5.1.15" evidence="5 12"/>